<name>A0ABU6BJS6_9BACL</name>
<accession>A0ABU6BJS6</accession>
<gene>
    <name evidence="1" type="ORF">EP10_003181</name>
</gene>
<protein>
    <submittedName>
        <fullName evidence="1">Uncharacterized protein</fullName>
    </submittedName>
</protein>
<reference evidence="1 2" key="1">
    <citation type="journal article" date="2014" name="Genome Announc.">
        <title>Draft Genome Sequence of Geobacillus icigianus Strain G1w1T Isolated from Hot Springs in the Valley of Geysers, Kamchatka (Russian Federation).</title>
        <authorList>
            <person name="Bryanskaya A.V."/>
            <person name="Rozanov A.S."/>
            <person name="Logacheva M.D."/>
            <person name="Kotenko A.V."/>
            <person name="Peltek S.E."/>
        </authorList>
    </citation>
    <scope>NUCLEOTIDE SEQUENCE [LARGE SCALE GENOMIC DNA]</scope>
    <source>
        <strain evidence="1 2">G1w1</strain>
    </source>
</reference>
<sequence length="48" mass="5008">MHGFIPSLLEGWGKSMFALIDNIEADTSSFSTSETILGSGCASKSPVS</sequence>
<dbReference type="Proteomes" id="UP000029267">
    <property type="component" value="Unassembled WGS sequence"/>
</dbReference>
<comment type="caution">
    <text evidence="1">The sequence shown here is derived from an EMBL/GenBank/DDBJ whole genome shotgun (WGS) entry which is preliminary data.</text>
</comment>
<evidence type="ECO:0000313" key="1">
    <source>
        <dbReference type="EMBL" id="MEB3752266.1"/>
    </source>
</evidence>
<evidence type="ECO:0000313" key="2">
    <source>
        <dbReference type="Proteomes" id="UP000029267"/>
    </source>
</evidence>
<dbReference type="EMBL" id="JPYA02000005">
    <property type="protein sequence ID" value="MEB3752266.1"/>
    <property type="molecule type" value="Genomic_DNA"/>
</dbReference>
<proteinExistence type="predicted"/>
<organism evidence="1 2">
    <name type="scientific">Geobacillus icigianus</name>
    <dbReference type="NCBI Taxonomy" id="1430331"/>
    <lineage>
        <taxon>Bacteria</taxon>
        <taxon>Bacillati</taxon>
        <taxon>Bacillota</taxon>
        <taxon>Bacilli</taxon>
        <taxon>Bacillales</taxon>
        <taxon>Anoxybacillaceae</taxon>
        <taxon>Geobacillus</taxon>
    </lineage>
</organism>
<keyword evidence="2" id="KW-1185">Reference proteome</keyword>